<organism evidence="3 4">
    <name type="scientific">Streptomyces zaomyceticus</name>
    <dbReference type="NCBI Taxonomy" id="68286"/>
    <lineage>
        <taxon>Bacteria</taxon>
        <taxon>Bacillati</taxon>
        <taxon>Actinomycetota</taxon>
        <taxon>Actinomycetes</taxon>
        <taxon>Kitasatosporales</taxon>
        <taxon>Streptomycetaceae</taxon>
        <taxon>Streptomyces</taxon>
    </lineage>
</organism>
<keyword evidence="4" id="KW-1185">Reference proteome</keyword>
<proteinExistence type="predicted"/>
<sequence length="182" mass="19195">MARYESPHTPDSDRPEPDEARGDDVYQPASSDTADPSDDLDPDNALMTDPIEDMAVPGYSPPERPRGVTRHGTTQREQQEGESLDERLAQEIPDSPEKPPPEDDGIGDLPGGTGEPVDEQAGATRAGRLAPVDTPPGRGDHAVARDVGLDDGTAPAEEAAMHVDTAVDEAGERSAVDEDGPV</sequence>
<dbReference type="Proteomes" id="UP001622594">
    <property type="component" value="Chromosome"/>
</dbReference>
<name>A0ABZ1LKD0_9ACTN</name>
<dbReference type="Pfam" id="PF18970">
    <property type="entry name" value="DUF5709"/>
    <property type="match status" value="1"/>
</dbReference>
<evidence type="ECO:0000259" key="2">
    <source>
        <dbReference type="Pfam" id="PF18970"/>
    </source>
</evidence>
<dbReference type="RefSeq" id="WP_398165820.1">
    <property type="nucleotide sequence ID" value="NZ_CP108188.1"/>
</dbReference>
<dbReference type="InterPro" id="IPR043763">
    <property type="entry name" value="DUF5709"/>
</dbReference>
<accession>A0ABZ1LKD0</accession>
<reference evidence="3 4" key="1">
    <citation type="submission" date="2022-10" db="EMBL/GenBank/DDBJ databases">
        <title>The complete genomes of actinobacterial strains from the NBC collection.</title>
        <authorList>
            <person name="Joergensen T.S."/>
            <person name="Alvarez Arevalo M."/>
            <person name="Sterndorff E.B."/>
            <person name="Faurdal D."/>
            <person name="Vuksanovic O."/>
            <person name="Mourched A.-S."/>
            <person name="Charusanti P."/>
            <person name="Shaw S."/>
            <person name="Blin K."/>
            <person name="Weber T."/>
        </authorList>
    </citation>
    <scope>NUCLEOTIDE SEQUENCE [LARGE SCALE GENOMIC DNA]</scope>
    <source>
        <strain evidence="3 4">NBC_00123</strain>
    </source>
</reference>
<feature type="compositionally biased region" description="Basic and acidic residues" evidence="1">
    <location>
        <begin position="138"/>
        <end position="148"/>
    </location>
</feature>
<evidence type="ECO:0000313" key="3">
    <source>
        <dbReference type="EMBL" id="WTR74790.1"/>
    </source>
</evidence>
<feature type="domain" description="DUF5709" evidence="2">
    <location>
        <begin position="120"/>
        <end position="163"/>
    </location>
</feature>
<protein>
    <submittedName>
        <fullName evidence="3">DUF5709 domain-containing protein</fullName>
    </submittedName>
</protein>
<evidence type="ECO:0000313" key="4">
    <source>
        <dbReference type="Proteomes" id="UP001622594"/>
    </source>
</evidence>
<feature type="compositionally biased region" description="Basic and acidic residues" evidence="1">
    <location>
        <begin position="84"/>
        <end position="101"/>
    </location>
</feature>
<gene>
    <name evidence="3" type="ORF">OG814_38680</name>
</gene>
<feature type="compositionally biased region" description="Basic and acidic residues" evidence="1">
    <location>
        <begin position="1"/>
        <end position="24"/>
    </location>
</feature>
<evidence type="ECO:0000256" key="1">
    <source>
        <dbReference type="SAM" id="MobiDB-lite"/>
    </source>
</evidence>
<feature type="region of interest" description="Disordered" evidence="1">
    <location>
        <begin position="1"/>
        <end position="156"/>
    </location>
</feature>
<dbReference type="EMBL" id="CP108188">
    <property type="protein sequence ID" value="WTR74790.1"/>
    <property type="molecule type" value="Genomic_DNA"/>
</dbReference>